<name>A0A7J6L744_PERCH</name>
<keyword evidence="1" id="KW-0862">Zinc</keyword>
<organism evidence="4 5">
    <name type="scientific">Perkinsus chesapeaki</name>
    <name type="common">Clam parasite</name>
    <name type="synonym">Perkinsus andrewsi</name>
    <dbReference type="NCBI Taxonomy" id="330153"/>
    <lineage>
        <taxon>Eukaryota</taxon>
        <taxon>Sar</taxon>
        <taxon>Alveolata</taxon>
        <taxon>Perkinsozoa</taxon>
        <taxon>Perkinsea</taxon>
        <taxon>Perkinsida</taxon>
        <taxon>Perkinsidae</taxon>
        <taxon>Perkinsus</taxon>
    </lineage>
</organism>
<accession>A0A7J6L744</accession>
<proteinExistence type="predicted"/>
<dbReference type="InterPro" id="IPR000571">
    <property type="entry name" value="Znf_CCCH"/>
</dbReference>
<evidence type="ECO:0000256" key="1">
    <source>
        <dbReference type="PROSITE-ProRule" id="PRU00723"/>
    </source>
</evidence>
<reference evidence="4 5" key="1">
    <citation type="submission" date="2020-04" db="EMBL/GenBank/DDBJ databases">
        <title>Perkinsus chesapeaki whole genome sequence.</title>
        <authorList>
            <person name="Bogema D.R."/>
        </authorList>
    </citation>
    <scope>NUCLEOTIDE SEQUENCE [LARGE SCALE GENOMIC DNA]</scope>
    <source>
        <strain evidence="4">ATCC PRA-425</strain>
    </source>
</reference>
<dbReference type="Proteomes" id="UP000591131">
    <property type="component" value="Unassembled WGS sequence"/>
</dbReference>
<dbReference type="GO" id="GO:0008270">
    <property type="term" value="F:zinc ion binding"/>
    <property type="evidence" value="ECO:0007669"/>
    <property type="project" value="UniProtKB-KW"/>
</dbReference>
<dbReference type="OrthoDB" id="1914176at2759"/>
<evidence type="ECO:0000256" key="2">
    <source>
        <dbReference type="SAM" id="MobiDB-lite"/>
    </source>
</evidence>
<protein>
    <recommendedName>
        <fullName evidence="3">C3H1-type domain-containing protein</fullName>
    </recommendedName>
</protein>
<keyword evidence="1" id="KW-0479">Metal-binding</keyword>
<keyword evidence="1" id="KW-0863">Zinc-finger</keyword>
<feature type="domain" description="C3H1-type" evidence="3">
    <location>
        <begin position="177"/>
        <end position="196"/>
    </location>
</feature>
<dbReference type="AlphaFoldDB" id="A0A7J6L744"/>
<feature type="compositionally biased region" description="Polar residues" evidence="2">
    <location>
        <begin position="198"/>
        <end position="234"/>
    </location>
</feature>
<feature type="region of interest" description="Disordered" evidence="2">
    <location>
        <begin position="194"/>
        <end position="266"/>
    </location>
</feature>
<feature type="zinc finger region" description="C3H1-type" evidence="1">
    <location>
        <begin position="177"/>
        <end position="196"/>
    </location>
</feature>
<evidence type="ECO:0000313" key="4">
    <source>
        <dbReference type="EMBL" id="KAF4655035.1"/>
    </source>
</evidence>
<gene>
    <name evidence="4" type="ORF">FOL47_009626</name>
</gene>
<keyword evidence="5" id="KW-1185">Reference proteome</keyword>
<evidence type="ECO:0000259" key="3">
    <source>
        <dbReference type="PROSITE" id="PS50103"/>
    </source>
</evidence>
<dbReference type="PROSITE" id="PS50103">
    <property type="entry name" value="ZF_C3H1"/>
    <property type="match status" value="1"/>
</dbReference>
<sequence length="380" mass="41681">MTKVQSAITMDIREFHPSRDLQLQGSSIGARTGSIPLRACNRTGQVMIDRDSDLKKITSFTDFACCFLRYAQTMSVFHPMSDKSSNVSDTGYVPGVSFYDLLAYWRRLYDSAVPLTVVGVLMYDRQYRDQLALKVSQRTVAMSDGFRTDVSPSIMAAALAQANHLAIMRGVSSSSLDFLKGRCHFGKDCNYSHDLSSRPAQRNTNPPYSRPSGNNGVQVNNSHSQASGQPTGSVGQRGGGEGAKYHGTVSDYQDGSGKPKMFPSSDVVRDDHRDLHRFLELVGRVIDDYELHIVLQNSIGEDGRLLPERAEEVAGLFDRATVESRRLVQQQFNVDLGTAAVGGALRPSLLQWLSDVAGDSDNDVELCGELNNGIIPFDDG</sequence>
<evidence type="ECO:0000313" key="5">
    <source>
        <dbReference type="Proteomes" id="UP000591131"/>
    </source>
</evidence>
<dbReference type="EMBL" id="JAAPAO010000683">
    <property type="protein sequence ID" value="KAF4655035.1"/>
    <property type="molecule type" value="Genomic_DNA"/>
</dbReference>
<comment type="caution">
    <text evidence="4">The sequence shown here is derived from an EMBL/GenBank/DDBJ whole genome shotgun (WGS) entry which is preliminary data.</text>
</comment>